<reference evidence="2" key="2">
    <citation type="submission" date="2020-11" db="EMBL/GenBank/DDBJ databases">
        <authorList>
            <person name="McCartney M.A."/>
            <person name="Auch B."/>
            <person name="Kono T."/>
            <person name="Mallez S."/>
            <person name="Becker A."/>
            <person name="Gohl D.M."/>
            <person name="Silverstein K.A.T."/>
            <person name="Koren S."/>
            <person name="Bechman K.B."/>
            <person name="Herman A."/>
            <person name="Abrahante J.E."/>
            <person name="Garbe J."/>
        </authorList>
    </citation>
    <scope>NUCLEOTIDE SEQUENCE</scope>
    <source>
        <strain evidence="2">Duluth1</strain>
        <tissue evidence="2">Whole animal</tissue>
    </source>
</reference>
<feature type="transmembrane region" description="Helical" evidence="1">
    <location>
        <begin position="39"/>
        <end position="66"/>
    </location>
</feature>
<evidence type="ECO:0000256" key="1">
    <source>
        <dbReference type="SAM" id="Phobius"/>
    </source>
</evidence>
<reference evidence="2" key="1">
    <citation type="journal article" date="2019" name="bioRxiv">
        <title>The Genome of the Zebra Mussel, Dreissena polymorpha: A Resource for Invasive Species Research.</title>
        <authorList>
            <person name="McCartney M.A."/>
            <person name="Auch B."/>
            <person name="Kono T."/>
            <person name="Mallez S."/>
            <person name="Zhang Y."/>
            <person name="Obille A."/>
            <person name="Becker A."/>
            <person name="Abrahante J.E."/>
            <person name="Garbe J."/>
            <person name="Badalamenti J.P."/>
            <person name="Herman A."/>
            <person name="Mangelson H."/>
            <person name="Liachko I."/>
            <person name="Sullivan S."/>
            <person name="Sone E.D."/>
            <person name="Koren S."/>
            <person name="Silverstein K.A.T."/>
            <person name="Beckman K.B."/>
            <person name="Gohl D.M."/>
        </authorList>
    </citation>
    <scope>NUCLEOTIDE SEQUENCE</scope>
    <source>
        <strain evidence="2">Duluth1</strain>
        <tissue evidence="2">Whole animal</tissue>
    </source>
</reference>
<dbReference type="AlphaFoldDB" id="A0A9D4GMZ3"/>
<comment type="caution">
    <text evidence="2">The sequence shown here is derived from an EMBL/GenBank/DDBJ whole genome shotgun (WGS) entry which is preliminary data.</text>
</comment>
<evidence type="ECO:0000313" key="3">
    <source>
        <dbReference type="Proteomes" id="UP000828390"/>
    </source>
</evidence>
<dbReference type="Proteomes" id="UP000828390">
    <property type="component" value="Unassembled WGS sequence"/>
</dbReference>
<protein>
    <submittedName>
        <fullName evidence="2">Uncharacterized protein</fullName>
    </submittedName>
</protein>
<keyword evidence="1" id="KW-1133">Transmembrane helix</keyword>
<keyword evidence="3" id="KW-1185">Reference proteome</keyword>
<proteinExistence type="predicted"/>
<gene>
    <name evidence="2" type="ORF">DPMN_120027</name>
</gene>
<dbReference type="EMBL" id="JAIWYP010000005">
    <property type="protein sequence ID" value="KAH3818414.1"/>
    <property type="molecule type" value="Genomic_DNA"/>
</dbReference>
<evidence type="ECO:0000313" key="2">
    <source>
        <dbReference type="EMBL" id="KAH3818414.1"/>
    </source>
</evidence>
<accession>A0A9D4GMZ3</accession>
<organism evidence="2 3">
    <name type="scientific">Dreissena polymorpha</name>
    <name type="common">Zebra mussel</name>
    <name type="synonym">Mytilus polymorpha</name>
    <dbReference type="NCBI Taxonomy" id="45954"/>
    <lineage>
        <taxon>Eukaryota</taxon>
        <taxon>Metazoa</taxon>
        <taxon>Spiralia</taxon>
        <taxon>Lophotrochozoa</taxon>
        <taxon>Mollusca</taxon>
        <taxon>Bivalvia</taxon>
        <taxon>Autobranchia</taxon>
        <taxon>Heteroconchia</taxon>
        <taxon>Euheterodonta</taxon>
        <taxon>Imparidentia</taxon>
        <taxon>Neoheterodontei</taxon>
        <taxon>Myida</taxon>
        <taxon>Dreissenoidea</taxon>
        <taxon>Dreissenidae</taxon>
        <taxon>Dreissena</taxon>
    </lineage>
</organism>
<keyword evidence="1" id="KW-0472">Membrane</keyword>
<keyword evidence="1" id="KW-0812">Transmembrane</keyword>
<name>A0A9D4GMZ3_DREPO</name>
<sequence>MLLPYHLLSWRLQPSGIKEDVCVDFLPASRRLTISTMKANLFCTFLVFFLAASHGIFGIGGVGHMYEYNDGIMGDMEMDVNRGNGLDGGMICVCLDRPWQTWCPSGYREWGTCYNIRYWKPKKCCKG</sequence>